<dbReference type="Gene3D" id="3.40.50.300">
    <property type="entry name" value="P-loop containing nucleotide triphosphate hydrolases"/>
    <property type="match status" value="2"/>
</dbReference>
<dbReference type="Pfam" id="PF00005">
    <property type="entry name" value="ABC_tran"/>
    <property type="match status" value="2"/>
</dbReference>
<evidence type="ECO:0000313" key="12">
    <source>
        <dbReference type="EMBL" id="KAF2245791.1"/>
    </source>
</evidence>
<dbReference type="InterPro" id="IPR027417">
    <property type="entry name" value="P-loop_NTPase"/>
</dbReference>
<keyword evidence="6" id="KW-0067">ATP-binding</keyword>
<evidence type="ECO:0000256" key="10">
    <source>
        <dbReference type="SAM" id="Phobius"/>
    </source>
</evidence>
<dbReference type="Pfam" id="PF14510">
    <property type="entry name" value="ABC_trans_N"/>
    <property type="match status" value="1"/>
</dbReference>
<dbReference type="Pfam" id="PF19055">
    <property type="entry name" value="ABC2_membrane_7"/>
    <property type="match status" value="1"/>
</dbReference>
<accession>A0A6A6I609</accession>
<evidence type="ECO:0000313" key="13">
    <source>
        <dbReference type="Proteomes" id="UP000800094"/>
    </source>
</evidence>
<dbReference type="InterPro" id="IPR043926">
    <property type="entry name" value="ABCG_dom"/>
</dbReference>
<evidence type="ECO:0000256" key="1">
    <source>
        <dbReference type="ARBA" id="ARBA00004141"/>
    </source>
</evidence>
<feature type="transmembrane region" description="Helical" evidence="10">
    <location>
        <begin position="513"/>
        <end position="536"/>
    </location>
</feature>
<reference evidence="12" key="1">
    <citation type="journal article" date="2020" name="Stud. Mycol.">
        <title>101 Dothideomycetes genomes: a test case for predicting lifestyles and emergence of pathogens.</title>
        <authorList>
            <person name="Haridas S."/>
            <person name="Albert R."/>
            <person name="Binder M."/>
            <person name="Bloem J."/>
            <person name="Labutti K."/>
            <person name="Salamov A."/>
            <person name="Andreopoulos B."/>
            <person name="Baker S."/>
            <person name="Barry K."/>
            <person name="Bills G."/>
            <person name="Bluhm B."/>
            <person name="Cannon C."/>
            <person name="Castanera R."/>
            <person name="Culley D."/>
            <person name="Daum C."/>
            <person name="Ezra D."/>
            <person name="Gonzalez J."/>
            <person name="Henrissat B."/>
            <person name="Kuo A."/>
            <person name="Liang C."/>
            <person name="Lipzen A."/>
            <person name="Lutzoni F."/>
            <person name="Magnuson J."/>
            <person name="Mondo S."/>
            <person name="Nolan M."/>
            <person name="Ohm R."/>
            <person name="Pangilinan J."/>
            <person name="Park H.-J."/>
            <person name="Ramirez L."/>
            <person name="Alfaro M."/>
            <person name="Sun H."/>
            <person name="Tritt A."/>
            <person name="Yoshinaga Y."/>
            <person name="Zwiers L.-H."/>
            <person name="Turgeon B."/>
            <person name="Goodwin S."/>
            <person name="Spatafora J."/>
            <person name="Crous P."/>
            <person name="Grigoriev I."/>
        </authorList>
    </citation>
    <scope>NUCLEOTIDE SEQUENCE</scope>
    <source>
        <strain evidence="12">CBS 122368</strain>
    </source>
</reference>
<dbReference type="PROSITE" id="PS50893">
    <property type="entry name" value="ABC_TRANSPORTER_2"/>
    <property type="match status" value="2"/>
</dbReference>
<dbReference type="CDD" id="cd03233">
    <property type="entry name" value="ABCG_PDR_domain1"/>
    <property type="match status" value="1"/>
</dbReference>
<evidence type="ECO:0000256" key="2">
    <source>
        <dbReference type="ARBA" id="ARBA00006012"/>
    </source>
</evidence>
<dbReference type="InterPro" id="IPR003439">
    <property type="entry name" value="ABC_transporter-like_ATP-bd"/>
</dbReference>
<dbReference type="Pfam" id="PF01061">
    <property type="entry name" value="ABC2_membrane"/>
    <property type="match status" value="2"/>
</dbReference>
<comment type="similarity">
    <text evidence="2">Belongs to the ABC transporter superfamily. ABCG family. PDR (TC 3.A.1.205) subfamily.</text>
</comment>
<dbReference type="SMART" id="SM00382">
    <property type="entry name" value="AAA"/>
    <property type="match status" value="2"/>
</dbReference>
<dbReference type="InterPro" id="IPR034001">
    <property type="entry name" value="ABCG_PDR_1"/>
</dbReference>
<dbReference type="InterPro" id="IPR017871">
    <property type="entry name" value="ABC_transporter-like_CS"/>
</dbReference>
<evidence type="ECO:0000256" key="6">
    <source>
        <dbReference type="ARBA" id="ARBA00022840"/>
    </source>
</evidence>
<feature type="transmembrane region" description="Helical" evidence="10">
    <location>
        <begin position="471"/>
        <end position="492"/>
    </location>
</feature>
<dbReference type="CDD" id="cd03232">
    <property type="entry name" value="ABCG_PDR_domain2"/>
    <property type="match status" value="1"/>
</dbReference>
<dbReference type="PANTHER" id="PTHR19241">
    <property type="entry name" value="ATP-BINDING CASSETTE TRANSPORTER"/>
    <property type="match status" value="1"/>
</dbReference>
<evidence type="ECO:0000256" key="5">
    <source>
        <dbReference type="ARBA" id="ARBA00022741"/>
    </source>
</evidence>
<dbReference type="InterPro" id="IPR003593">
    <property type="entry name" value="AAA+_ATPase"/>
</dbReference>
<feature type="transmembrane region" description="Helical" evidence="10">
    <location>
        <begin position="548"/>
        <end position="569"/>
    </location>
</feature>
<feature type="domain" description="ABC transporter" evidence="11">
    <location>
        <begin position="77"/>
        <end position="324"/>
    </location>
</feature>
<dbReference type="GeneID" id="54584974"/>
<keyword evidence="5" id="KW-0547">Nucleotide-binding</keyword>
<feature type="transmembrane region" description="Helical" evidence="10">
    <location>
        <begin position="581"/>
        <end position="599"/>
    </location>
</feature>
<feature type="transmembrane region" description="Helical" evidence="10">
    <location>
        <begin position="437"/>
        <end position="459"/>
    </location>
</feature>
<keyword evidence="4 10" id="KW-0812">Transmembrane</keyword>
<dbReference type="GO" id="GO:0140359">
    <property type="term" value="F:ABC-type transporter activity"/>
    <property type="evidence" value="ECO:0007669"/>
    <property type="project" value="InterPro"/>
</dbReference>
<dbReference type="GO" id="GO:0016887">
    <property type="term" value="F:ATP hydrolysis activity"/>
    <property type="evidence" value="ECO:0007669"/>
    <property type="project" value="InterPro"/>
</dbReference>
<keyword evidence="13" id="KW-1185">Reference proteome</keyword>
<dbReference type="InterPro" id="IPR029481">
    <property type="entry name" value="ABC_trans_N"/>
</dbReference>
<dbReference type="RefSeq" id="XP_033680795.1">
    <property type="nucleotide sequence ID" value="XM_033831644.1"/>
</dbReference>
<dbReference type="Pfam" id="PF06422">
    <property type="entry name" value="PDR_CDR"/>
    <property type="match status" value="1"/>
</dbReference>
<dbReference type="OrthoDB" id="245989at2759"/>
<feature type="transmembrane region" description="Helical" evidence="10">
    <location>
        <begin position="1097"/>
        <end position="1118"/>
    </location>
</feature>
<dbReference type="InterPro" id="IPR013525">
    <property type="entry name" value="ABC2_TM"/>
</dbReference>
<evidence type="ECO:0000256" key="3">
    <source>
        <dbReference type="ARBA" id="ARBA00022448"/>
    </source>
</evidence>
<feature type="transmembrane region" description="Helical" evidence="10">
    <location>
        <begin position="1366"/>
        <end position="1390"/>
    </location>
</feature>
<gene>
    <name evidence="12" type="ORF">BU26DRAFT_542451</name>
</gene>
<feature type="transmembrane region" description="Helical" evidence="10">
    <location>
        <begin position="685"/>
        <end position="707"/>
    </location>
</feature>
<comment type="subcellular location">
    <subcellularLocation>
        <location evidence="1">Membrane</location>
        <topology evidence="1">Multi-pass membrane protein</topology>
    </subcellularLocation>
</comment>
<dbReference type="PROSITE" id="PS00211">
    <property type="entry name" value="ABC_TRANSPORTER_1"/>
    <property type="match status" value="1"/>
</dbReference>
<evidence type="ECO:0000256" key="7">
    <source>
        <dbReference type="ARBA" id="ARBA00022989"/>
    </source>
</evidence>
<protein>
    <submittedName>
        <fullName evidence="12">Pleiotropic drug resistance protein, ABC superfamily</fullName>
    </submittedName>
</protein>
<dbReference type="GO" id="GO:0016020">
    <property type="term" value="C:membrane"/>
    <property type="evidence" value="ECO:0007669"/>
    <property type="project" value="UniProtKB-SubCell"/>
</dbReference>
<dbReference type="InterPro" id="IPR034003">
    <property type="entry name" value="ABCG_PDR_2"/>
</dbReference>
<evidence type="ECO:0000256" key="8">
    <source>
        <dbReference type="ARBA" id="ARBA00023136"/>
    </source>
</evidence>
<feature type="domain" description="ABC transporter" evidence="11">
    <location>
        <begin position="767"/>
        <end position="1009"/>
    </location>
</feature>
<dbReference type="FunFam" id="3.40.50.300:FF:000054">
    <property type="entry name" value="ABC multidrug transporter atrF"/>
    <property type="match status" value="1"/>
</dbReference>
<dbReference type="SUPFAM" id="SSF52540">
    <property type="entry name" value="P-loop containing nucleoside triphosphate hydrolases"/>
    <property type="match status" value="2"/>
</dbReference>
<organism evidence="12 13">
    <name type="scientific">Trematosphaeria pertusa</name>
    <dbReference type="NCBI Taxonomy" id="390896"/>
    <lineage>
        <taxon>Eukaryota</taxon>
        <taxon>Fungi</taxon>
        <taxon>Dikarya</taxon>
        <taxon>Ascomycota</taxon>
        <taxon>Pezizomycotina</taxon>
        <taxon>Dothideomycetes</taxon>
        <taxon>Pleosporomycetidae</taxon>
        <taxon>Pleosporales</taxon>
        <taxon>Massarineae</taxon>
        <taxon>Trematosphaeriaceae</taxon>
        <taxon>Trematosphaeria</taxon>
    </lineage>
</organism>
<feature type="region of interest" description="Disordered" evidence="9">
    <location>
        <begin position="1"/>
        <end position="24"/>
    </location>
</feature>
<dbReference type="InterPro" id="IPR010929">
    <property type="entry name" value="PDR_CDR_ABC"/>
</dbReference>
<dbReference type="GO" id="GO:0005524">
    <property type="term" value="F:ATP binding"/>
    <property type="evidence" value="ECO:0007669"/>
    <property type="project" value="UniProtKB-KW"/>
</dbReference>
<feature type="transmembrane region" description="Helical" evidence="10">
    <location>
        <begin position="1274"/>
        <end position="1292"/>
    </location>
</feature>
<keyword evidence="3" id="KW-0813">Transport</keyword>
<dbReference type="EMBL" id="ML987200">
    <property type="protein sequence ID" value="KAF2245791.1"/>
    <property type="molecule type" value="Genomic_DNA"/>
</dbReference>
<feature type="transmembrane region" description="Helical" evidence="10">
    <location>
        <begin position="1217"/>
        <end position="1238"/>
    </location>
</feature>
<feature type="transmembrane region" description="Helical" evidence="10">
    <location>
        <begin position="1169"/>
        <end position="1197"/>
    </location>
</feature>
<feature type="transmembrane region" description="Helical" evidence="10">
    <location>
        <begin position="1250"/>
        <end position="1268"/>
    </location>
</feature>
<evidence type="ECO:0000256" key="4">
    <source>
        <dbReference type="ARBA" id="ARBA00022692"/>
    </source>
</evidence>
<evidence type="ECO:0000256" key="9">
    <source>
        <dbReference type="SAM" id="MobiDB-lite"/>
    </source>
</evidence>
<feature type="transmembrane region" description="Helical" evidence="10">
    <location>
        <begin position="1130"/>
        <end position="1149"/>
    </location>
</feature>
<dbReference type="Proteomes" id="UP000800094">
    <property type="component" value="Unassembled WGS sequence"/>
</dbReference>
<evidence type="ECO:0000259" key="11">
    <source>
        <dbReference type="PROSITE" id="PS50893"/>
    </source>
</evidence>
<keyword evidence="7 10" id="KW-1133">Transmembrane helix</keyword>
<name>A0A6A6I609_9PLEO</name>
<proteinExistence type="inferred from homology"/>
<keyword evidence="8 10" id="KW-0472">Membrane</keyword>
<sequence>MPGYTTNLMPNMPDEREEPATARAPRQNTFQHVAATATADGLAFKQNHLGVAFRDLTVHGLVSENDYRHTVANAPLVMVQVLRKLFGRERTRRLDILRDIDGVVRSGQMLAVLGRPGSGCSTLLKTLAGDTDGLSIGAKSLISYQGASTHDMCKDFRGECVYMAEQDVHFPELTVRETLSFASATQFPKASAYGAAKTQLALDVFNLADAVDTKIGNEVIRGVSGGEKKRVTIAEALSAEASIQCWDNSTRGMDSETALSIVRHFRSLAKNQGTAMVVSLYQASQLALDEFDLVTVLYQGRQIYFGSWNAGLSYFQSLGFQKPPKMTAGDFFTALTNPAEARKLAQEGREDTVPITAEDFVFHWNLSAERTWLLGEVHAFQEEFPSGRATLDALRKMKASSRGVNLHRSSPYTIGTFRQIGLCLGRGIQRVKNNIQLPISTVLGNTIMALIVGSIFFNLKPDSDSMQKRTILLFFSTLLNGFMTGFEGFAVWQQRPICEKHRRYAFYHPFAEAVSAMLCDLPAKLSATVLFNVVLYFMTNLRREPSAFFIYLLFIFTTLMTMSMFFRGIASMSRTMHQSMVPMGILTILFVIYTGFVIPEDYMHPWLSWCRYVNPVYYSFQSVMINEFHGREFSCSHYMPEGPSYSDAQVICASPYAIPGARFVDGTRYLSLAYSFRREQLWRNYGILLLLMVGMCITHVTSSEYILAQKPKGEVLLFLRRKQAKLRDRKSEPEALEAPEVSRYFVEEPKVDSFEQVIEIQWPLSNFCWRDLSYEITVKKQRKTLLTGISGWVKPGTLTALMGATGAGKTTLLDVLSQRTSVGIVSGTICLNGEERGDDFQRKTGYAQQADVHLPTSTVREALQFSALLRQPSHIPKSERLSHVETVIEVLEMEPFADALVGVPGEGLNVEQRKRLTIGIELASKPELLLFLDEPTSGLDSQTAWMICTLLRKLASRGQAILCTIHQPSSTLLQMFDRLLLIQKGGRTLYCGDVGPNCESVVSYLESKGARTCGPDENPAEWMLEVTAPGSSIEWFDEWKNSSQHEHLIQQIERMSSTSEFERSSLASDHDQFAAPFTYQLRLLLKRTFVEYWRDPAFLWAKFLFTCGSTLAIAFSCWKAPTSLQGLQTQLFAIFLFFTSFSAMMQQIVPQFTERRALFEAREGPARIFSWSAFLLSAIITEAIGQTLLSALAFGLFYYPMGMHLGVPGGEGPERAALMFLFFLAFLLFTSTLSQLLTVGMEHRETTVNIGSLLFYLILIFCGVLVAYDDLPKFWTFMYWLSPLTYLIRGMFAVGVGKKAVQCAAIELITLSAPDSMTCHQYLGPFLASAGGTLIDPNSTGTCKFCPLARTDDLLRRFKIEYTDRWLNLGVVLIYIVFNIFATFGVYWLARLPKRQNMVKR</sequence>